<dbReference type="PANTHER" id="PTHR11056">
    <property type="entry name" value="HOMOGENTISATE 1,2-DIOXYGENASE"/>
    <property type="match status" value="1"/>
</dbReference>
<dbReference type="InterPro" id="IPR011051">
    <property type="entry name" value="RmlC_Cupin_sf"/>
</dbReference>
<proteinExistence type="inferred from homology"/>
<protein>
    <recommendedName>
        <fullName evidence="4">homogentisate 1,2-dioxygenase</fullName>
        <ecNumber evidence="4">1.13.11.5</ecNumber>
    </recommendedName>
</protein>
<sequence>MASAMARGGYVTTPSDADPYIYQTGFGNRFASEAVPGALPLGQNAPQKCAFDLYSEQLNGSSFVVLPRSGIQHVWMYRMRPSVAHGPLVPADDINPAIQASFLATNPAMELVPDQLAWDPFTLPSDGEKKDFVQGIRTVCGQGDPSLRQGLAVHMYTANRSMDRRAFCNNDGDFLIMPQQGRLQIQTELGWLMVRPGEIVVIQAGIRFRVLLPDVDSGKEKAARGYIQEVFGAHYELPELGPMGSNGMALPQDFESPVAAFDIDEGSQWEVVYKLMGKLFSSEQDHSPFDVVAWRGNLVPYKYATEKFINVANVEHDQADPTVYSVLTVRSTVPGVPLTDLLVFTPKWIPTSNTFRPPYYHRNMSSEVMGLLYGTYGGSAHSLEPGGLSYEASYMPHGETYETWVSATTRELKPERVCENTVAFMFHITVPLLVTKATVGEAQPAPESQRAAYKPHFLERLSDVNTALTKAGAQSIAYEKK</sequence>
<comment type="similarity">
    <text evidence="3">Belongs to the homogentisate dioxygenase family.</text>
</comment>
<comment type="cofactor">
    <cofactor evidence="1">
        <name>Fe cation</name>
        <dbReference type="ChEBI" id="CHEBI:24875"/>
    </cofactor>
</comment>
<evidence type="ECO:0000259" key="9">
    <source>
        <dbReference type="Pfam" id="PF04209"/>
    </source>
</evidence>
<evidence type="ECO:0000256" key="2">
    <source>
        <dbReference type="ARBA" id="ARBA00004704"/>
    </source>
</evidence>
<organism evidence="11 12">
    <name type="scientific">Sporothrix stenoceras</name>
    <dbReference type="NCBI Taxonomy" id="5173"/>
    <lineage>
        <taxon>Eukaryota</taxon>
        <taxon>Fungi</taxon>
        <taxon>Dikarya</taxon>
        <taxon>Ascomycota</taxon>
        <taxon>Pezizomycotina</taxon>
        <taxon>Sordariomycetes</taxon>
        <taxon>Sordariomycetidae</taxon>
        <taxon>Ophiostomatales</taxon>
        <taxon>Ophiostomataceae</taxon>
        <taxon>Sporothrix</taxon>
    </lineage>
</organism>
<keyword evidence="5" id="KW-0479">Metal-binding</keyword>
<reference evidence="11 12" key="1">
    <citation type="journal article" date="2024" name="IMA Fungus">
        <title>IMA Genome - F19 : A genome assembly and annotation guide to empower mycologists, including annotated draft genome sequences of Ceratocystis pirilliformis, Diaporthe australafricana, Fusarium ophioides, Paecilomyces lecythidis, and Sporothrix stenoceras.</title>
        <authorList>
            <person name="Aylward J."/>
            <person name="Wilson A.M."/>
            <person name="Visagie C.M."/>
            <person name="Spraker J."/>
            <person name="Barnes I."/>
            <person name="Buitendag C."/>
            <person name="Ceriani C."/>
            <person name="Del Mar Angel L."/>
            <person name="du Plessis D."/>
            <person name="Fuchs T."/>
            <person name="Gasser K."/>
            <person name="Kramer D."/>
            <person name="Li W."/>
            <person name="Munsamy K."/>
            <person name="Piso A."/>
            <person name="Price J.L."/>
            <person name="Sonnekus B."/>
            <person name="Thomas C."/>
            <person name="van der Nest A."/>
            <person name="van Dijk A."/>
            <person name="van Heerden A."/>
            <person name="van Vuuren N."/>
            <person name="Yilmaz N."/>
            <person name="Duong T.A."/>
            <person name="van der Merwe N.A."/>
            <person name="Wingfield M.J."/>
            <person name="Wingfield B.D."/>
        </authorList>
    </citation>
    <scope>NUCLEOTIDE SEQUENCE [LARGE SCALE GENOMIC DNA]</scope>
    <source>
        <strain evidence="11 12">CMW 5346</strain>
    </source>
</reference>
<dbReference type="PANTHER" id="PTHR11056:SF0">
    <property type="entry name" value="HOMOGENTISATE 1,2-DIOXYGENASE"/>
    <property type="match status" value="1"/>
</dbReference>
<evidence type="ECO:0000256" key="4">
    <source>
        <dbReference type="ARBA" id="ARBA00013127"/>
    </source>
</evidence>
<keyword evidence="7" id="KW-0560">Oxidoreductase</keyword>
<dbReference type="Proteomes" id="UP001583186">
    <property type="component" value="Unassembled WGS sequence"/>
</dbReference>
<evidence type="ECO:0000313" key="12">
    <source>
        <dbReference type="Proteomes" id="UP001583186"/>
    </source>
</evidence>
<keyword evidence="6" id="KW-0223">Dioxygenase</keyword>
<dbReference type="EMBL" id="JAWCUI010000080">
    <property type="protein sequence ID" value="KAL1889075.1"/>
    <property type="molecule type" value="Genomic_DNA"/>
</dbReference>
<dbReference type="Gene3D" id="2.60.120.10">
    <property type="entry name" value="Jelly Rolls"/>
    <property type="match status" value="1"/>
</dbReference>
<comment type="pathway">
    <text evidence="2">Amino-acid degradation; L-phenylalanine degradation; acetoacetate and fumarate from L-phenylalanine: step 4/6.</text>
</comment>
<keyword evidence="8" id="KW-0408">Iron</keyword>
<evidence type="ECO:0000256" key="7">
    <source>
        <dbReference type="ARBA" id="ARBA00023002"/>
    </source>
</evidence>
<dbReference type="Pfam" id="PF20510">
    <property type="entry name" value="HgmA_N"/>
    <property type="match status" value="1"/>
</dbReference>
<dbReference type="EC" id="1.13.11.5" evidence="4"/>
<accession>A0ABR3YL45</accession>
<evidence type="ECO:0000256" key="8">
    <source>
        <dbReference type="ARBA" id="ARBA00023004"/>
    </source>
</evidence>
<dbReference type="SUPFAM" id="SSF51182">
    <property type="entry name" value="RmlC-like cupins"/>
    <property type="match status" value="1"/>
</dbReference>
<dbReference type="CDD" id="cd07000">
    <property type="entry name" value="cupin_HGO_N"/>
    <property type="match status" value="1"/>
</dbReference>
<evidence type="ECO:0000313" key="11">
    <source>
        <dbReference type="EMBL" id="KAL1889075.1"/>
    </source>
</evidence>
<dbReference type="InterPro" id="IPR046451">
    <property type="entry name" value="HgmA_C"/>
</dbReference>
<dbReference type="Pfam" id="PF04209">
    <property type="entry name" value="HgmA_C"/>
    <property type="match status" value="1"/>
</dbReference>
<evidence type="ECO:0000256" key="6">
    <source>
        <dbReference type="ARBA" id="ARBA00022964"/>
    </source>
</evidence>
<dbReference type="InterPro" id="IPR014710">
    <property type="entry name" value="RmlC-like_jellyroll"/>
</dbReference>
<evidence type="ECO:0000256" key="5">
    <source>
        <dbReference type="ARBA" id="ARBA00022723"/>
    </source>
</evidence>
<gene>
    <name evidence="11" type="ORF">Sste5346_009140</name>
</gene>
<evidence type="ECO:0000256" key="3">
    <source>
        <dbReference type="ARBA" id="ARBA00007757"/>
    </source>
</evidence>
<evidence type="ECO:0000259" key="10">
    <source>
        <dbReference type="Pfam" id="PF20510"/>
    </source>
</evidence>
<dbReference type="InterPro" id="IPR005708">
    <property type="entry name" value="Homogentis_dOase"/>
</dbReference>
<comment type="caution">
    <text evidence="11">The sequence shown here is derived from an EMBL/GenBank/DDBJ whole genome shotgun (WGS) entry which is preliminary data.</text>
</comment>
<feature type="domain" description="Homogentisate 1,2-dioxygenase C-terminal" evidence="9">
    <location>
        <begin position="307"/>
        <end position="438"/>
    </location>
</feature>
<dbReference type="InterPro" id="IPR046452">
    <property type="entry name" value="HgmA_N"/>
</dbReference>
<evidence type="ECO:0000256" key="1">
    <source>
        <dbReference type="ARBA" id="ARBA00001962"/>
    </source>
</evidence>
<feature type="domain" description="Homogentisate 1,2-dioxygenase N-terminal" evidence="10">
    <location>
        <begin position="22"/>
        <end position="303"/>
    </location>
</feature>
<name>A0ABR3YL45_9PEZI</name>
<keyword evidence="12" id="KW-1185">Reference proteome</keyword>